<dbReference type="GO" id="GO:0102208">
    <property type="term" value="F:2-polyprenyl-6-hydroxyphenol methylase activity"/>
    <property type="evidence" value="ECO:0007669"/>
    <property type="project" value="UniProtKB-EC"/>
</dbReference>
<keyword evidence="2" id="KW-0830">Ubiquinone</keyword>
<dbReference type="Pfam" id="PF08241">
    <property type="entry name" value="Methyltransf_11"/>
    <property type="match status" value="1"/>
</dbReference>
<sequence>MPVNEKQTQGEILYQRPIYNAGGISRWYWDYKDSFILRELEEGDQVIYDMGCGEGILLEKLTQLLPGKQVTGIDCIPENIKICLEQGLNARLADLYHLDIADNSVDIVFLIEVIEHLTDPLGALAEIARILKPGGRLVILFPHDAVFAFARIATLKIKEWKYDPGHVKQWTHKDLKTTLTKIGFRPRYNQSIPFVFWGISLHGLCVAVKN</sequence>
<reference evidence="2" key="1">
    <citation type="submission" date="2019-08" db="EMBL/GenBank/DDBJ databases">
        <authorList>
            <person name="Kucharzyk K."/>
            <person name="Murdoch R.W."/>
            <person name="Higgins S."/>
            <person name="Loffler F."/>
        </authorList>
    </citation>
    <scope>NUCLEOTIDE SEQUENCE</scope>
</reference>
<dbReference type="CDD" id="cd02440">
    <property type="entry name" value="AdoMet_MTases"/>
    <property type="match status" value="1"/>
</dbReference>
<protein>
    <submittedName>
        <fullName evidence="2">Ubiquinone biosynthesis O-methyltransferase</fullName>
        <ecNumber evidence="2">2.1.1.222</ecNumber>
    </submittedName>
</protein>
<dbReference type="SUPFAM" id="SSF53335">
    <property type="entry name" value="S-adenosyl-L-methionine-dependent methyltransferases"/>
    <property type="match status" value="1"/>
</dbReference>
<evidence type="ECO:0000313" key="2">
    <source>
        <dbReference type="EMBL" id="MPM54298.1"/>
    </source>
</evidence>
<gene>
    <name evidence="2" type="primary">ubiG_41</name>
    <name evidence="2" type="ORF">SDC9_101076</name>
</gene>
<dbReference type="PANTHER" id="PTHR43861">
    <property type="entry name" value="TRANS-ACONITATE 2-METHYLTRANSFERASE-RELATED"/>
    <property type="match status" value="1"/>
</dbReference>
<dbReference type="Gene3D" id="3.40.50.150">
    <property type="entry name" value="Vaccinia Virus protein VP39"/>
    <property type="match status" value="1"/>
</dbReference>
<dbReference type="EC" id="2.1.1.222" evidence="2"/>
<comment type="caution">
    <text evidence="2">The sequence shown here is derived from an EMBL/GenBank/DDBJ whole genome shotgun (WGS) entry which is preliminary data.</text>
</comment>
<dbReference type="InterPro" id="IPR029063">
    <property type="entry name" value="SAM-dependent_MTases_sf"/>
</dbReference>
<organism evidence="2">
    <name type="scientific">bioreactor metagenome</name>
    <dbReference type="NCBI Taxonomy" id="1076179"/>
    <lineage>
        <taxon>unclassified sequences</taxon>
        <taxon>metagenomes</taxon>
        <taxon>ecological metagenomes</taxon>
    </lineage>
</organism>
<accession>A0A645ANF1</accession>
<dbReference type="InterPro" id="IPR013216">
    <property type="entry name" value="Methyltransf_11"/>
</dbReference>
<evidence type="ECO:0000259" key="1">
    <source>
        <dbReference type="Pfam" id="PF08241"/>
    </source>
</evidence>
<proteinExistence type="predicted"/>
<name>A0A645ANF1_9ZZZZ</name>
<dbReference type="AlphaFoldDB" id="A0A645ANF1"/>
<dbReference type="GO" id="GO:0008757">
    <property type="term" value="F:S-adenosylmethionine-dependent methyltransferase activity"/>
    <property type="evidence" value="ECO:0007669"/>
    <property type="project" value="InterPro"/>
</dbReference>
<keyword evidence="2" id="KW-0808">Transferase</keyword>
<feature type="domain" description="Methyltransferase type 11" evidence="1">
    <location>
        <begin position="49"/>
        <end position="139"/>
    </location>
</feature>
<dbReference type="GO" id="GO:0032259">
    <property type="term" value="P:methylation"/>
    <property type="evidence" value="ECO:0007669"/>
    <property type="project" value="UniProtKB-KW"/>
</dbReference>
<dbReference type="EMBL" id="VSSQ01014736">
    <property type="protein sequence ID" value="MPM54298.1"/>
    <property type="molecule type" value="Genomic_DNA"/>
</dbReference>
<keyword evidence="2" id="KW-0489">Methyltransferase</keyword>